<evidence type="ECO:0000256" key="6">
    <source>
        <dbReference type="ARBA" id="ARBA00023033"/>
    </source>
</evidence>
<gene>
    <name evidence="8" type="ORF">SLS63_003591</name>
</gene>
<dbReference type="PANTHER" id="PTHR46300">
    <property type="entry name" value="P450, PUTATIVE (EUROFUNG)-RELATED-RELATED"/>
    <property type="match status" value="1"/>
</dbReference>
<dbReference type="PROSITE" id="PS00086">
    <property type="entry name" value="CYTOCHROME_P450"/>
    <property type="match status" value="1"/>
</dbReference>
<evidence type="ECO:0008006" key="10">
    <source>
        <dbReference type="Google" id="ProtNLM"/>
    </source>
</evidence>
<evidence type="ECO:0000256" key="3">
    <source>
        <dbReference type="ARBA" id="ARBA00022723"/>
    </source>
</evidence>
<dbReference type="InterPro" id="IPR002403">
    <property type="entry name" value="Cyt_P450_E_grp-IV"/>
</dbReference>
<evidence type="ECO:0000256" key="1">
    <source>
        <dbReference type="ARBA" id="ARBA00001971"/>
    </source>
</evidence>
<keyword evidence="6 7" id="KW-0503">Monooxygenase</keyword>
<dbReference type="SUPFAM" id="SSF48264">
    <property type="entry name" value="Cytochrome P450"/>
    <property type="match status" value="1"/>
</dbReference>
<dbReference type="Proteomes" id="UP001430848">
    <property type="component" value="Unassembled WGS sequence"/>
</dbReference>
<evidence type="ECO:0000256" key="7">
    <source>
        <dbReference type="RuleBase" id="RU000461"/>
    </source>
</evidence>
<dbReference type="EMBL" id="JAKNSF020000011">
    <property type="protein sequence ID" value="KAK7736070.1"/>
    <property type="molecule type" value="Genomic_DNA"/>
</dbReference>
<dbReference type="PRINTS" id="PR00465">
    <property type="entry name" value="EP450IV"/>
</dbReference>
<comment type="cofactor">
    <cofactor evidence="1">
        <name>heme</name>
        <dbReference type="ChEBI" id="CHEBI:30413"/>
    </cofactor>
</comment>
<name>A0ABR1PGN5_DIAER</name>
<evidence type="ECO:0000256" key="5">
    <source>
        <dbReference type="ARBA" id="ARBA00023004"/>
    </source>
</evidence>
<protein>
    <recommendedName>
        <fullName evidence="10">Cytochrome P450</fullName>
    </recommendedName>
</protein>
<keyword evidence="4 7" id="KW-0560">Oxidoreductase</keyword>
<keyword evidence="7" id="KW-0349">Heme</keyword>
<dbReference type="Pfam" id="PF00067">
    <property type="entry name" value="p450"/>
    <property type="match status" value="1"/>
</dbReference>
<sequence length="380" mass="43480">MLISSPQAARDIFDKMGTITASRPPSYLMNDVAANGYSMGFAPNHDYWRLARRLFHSILNVGATKQYIPFQELETTKLLVDLLADPVDYRRHIFRYSNSVGLLLTSGRRAPTADDPDIKEVRENFDEYASLQLRGSLPDYFPMLRQLPDWVFPSIRRAREHCVKDAKIALKHFLPCKDSSSALPSFNRSLAEKQEKEGFDDIMGARMGLDLLTDITYDGYKIPAGSILIINAHFIHNDPSTYEDPRAFRPERWEGKLQDVKEDSVGARSELFTFGAGRRICPGQHLAERNLFLTVSKIIWASDISKKTENGKEIPIDTEEYTPGGVISLAPYPVDIKPRSRARLDVLRREWQTGREEFLDENEQWEKVTPGLEELMRRVK</sequence>
<accession>A0ABR1PGN5</accession>
<organism evidence="8 9">
    <name type="scientific">Diaporthe eres</name>
    <name type="common">Phomopsis oblonga</name>
    <dbReference type="NCBI Taxonomy" id="83184"/>
    <lineage>
        <taxon>Eukaryota</taxon>
        <taxon>Fungi</taxon>
        <taxon>Dikarya</taxon>
        <taxon>Ascomycota</taxon>
        <taxon>Pezizomycotina</taxon>
        <taxon>Sordariomycetes</taxon>
        <taxon>Sordariomycetidae</taxon>
        <taxon>Diaporthales</taxon>
        <taxon>Diaporthaceae</taxon>
        <taxon>Diaporthe</taxon>
        <taxon>Diaporthe eres species complex</taxon>
    </lineage>
</organism>
<comment type="similarity">
    <text evidence="2 7">Belongs to the cytochrome P450 family.</text>
</comment>
<keyword evidence="3 7" id="KW-0479">Metal-binding</keyword>
<evidence type="ECO:0000256" key="2">
    <source>
        <dbReference type="ARBA" id="ARBA00010617"/>
    </source>
</evidence>
<proteinExistence type="inferred from homology"/>
<dbReference type="InterPro" id="IPR036396">
    <property type="entry name" value="Cyt_P450_sf"/>
</dbReference>
<evidence type="ECO:0000313" key="9">
    <source>
        <dbReference type="Proteomes" id="UP001430848"/>
    </source>
</evidence>
<evidence type="ECO:0000313" key="8">
    <source>
        <dbReference type="EMBL" id="KAK7736070.1"/>
    </source>
</evidence>
<dbReference type="InterPro" id="IPR017972">
    <property type="entry name" value="Cyt_P450_CS"/>
</dbReference>
<dbReference type="PANTHER" id="PTHR46300:SF2">
    <property type="entry name" value="CYTOCHROME P450 MONOOXYGENASE ALNH-RELATED"/>
    <property type="match status" value="1"/>
</dbReference>
<keyword evidence="5 7" id="KW-0408">Iron</keyword>
<keyword evidence="9" id="KW-1185">Reference proteome</keyword>
<comment type="caution">
    <text evidence="8">The sequence shown here is derived from an EMBL/GenBank/DDBJ whole genome shotgun (WGS) entry which is preliminary data.</text>
</comment>
<dbReference type="Gene3D" id="1.10.630.10">
    <property type="entry name" value="Cytochrome P450"/>
    <property type="match status" value="2"/>
</dbReference>
<dbReference type="InterPro" id="IPR001128">
    <property type="entry name" value="Cyt_P450"/>
</dbReference>
<dbReference type="InterPro" id="IPR050364">
    <property type="entry name" value="Cytochrome_P450_fung"/>
</dbReference>
<reference evidence="8 9" key="1">
    <citation type="submission" date="2024-02" db="EMBL/GenBank/DDBJ databases">
        <title>De novo assembly and annotation of 12 fungi associated with fruit tree decline syndrome in Ontario, Canada.</title>
        <authorList>
            <person name="Sulman M."/>
            <person name="Ellouze W."/>
            <person name="Ilyukhin E."/>
        </authorList>
    </citation>
    <scope>NUCLEOTIDE SEQUENCE [LARGE SCALE GENOMIC DNA]</scope>
    <source>
        <strain evidence="8 9">M169</strain>
    </source>
</reference>
<evidence type="ECO:0000256" key="4">
    <source>
        <dbReference type="ARBA" id="ARBA00023002"/>
    </source>
</evidence>